<feature type="region of interest" description="Disordered" evidence="2">
    <location>
        <begin position="682"/>
        <end position="705"/>
    </location>
</feature>
<feature type="region of interest" description="Disordered" evidence="2">
    <location>
        <begin position="296"/>
        <end position="360"/>
    </location>
</feature>
<dbReference type="AlphaFoldDB" id="A0AAF0DU07"/>
<feature type="region of interest" description="Disordered" evidence="2">
    <location>
        <begin position="641"/>
        <end position="669"/>
    </location>
</feature>
<evidence type="ECO:0000313" key="4">
    <source>
        <dbReference type="EMBL" id="WFC95407.1"/>
    </source>
</evidence>
<evidence type="ECO:0000256" key="2">
    <source>
        <dbReference type="SAM" id="MobiDB-lite"/>
    </source>
</evidence>
<feature type="region of interest" description="Disordered" evidence="2">
    <location>
        <begin position="1"/>
        <end position="44"/>
    </location>
</feature>
<feature type="compositionally biased region" description="Basic and acidic residues" evidence="2">
    <location>
        <begin position="341"/>
        <end position="355"/>
    </location>
</feature>
<feature type="compositionally biased region" description="Low complexity" evidence="2">
    <location>
        <begin position="323"/>
        <end position="337"/>
    </location>
</feature>
<dbReference type="GO" id="GO:0000786">
    <property type="term" value="C:nucleosome"/>
    <property type="evidence" value="ECO:0007669"/>
    <property type="project" value="InterPro"/>
</dbReference>
<dbReference type="InterPro" id="IPR036388">
    <property type="entry name" value="WH-like_DNA-bd_sf"/>
</dbReference>
<dbReference type="SMART" id="SM00526">
    <property type="entry name" value="H15"/>
    <property type="match status" value="1"/>
</dbReference>
<accession>A0AAF0DU07</accession>
<dbReference type="PROSITE" id="PS51504">
    <property type="entry name" value="H15"/>
    <property type="match status" value="1"/>
</dbReference>
<dbReference type="Proteomes" id="UP001216638">
    <property type="component" value="Chromosome 2"/>
</dbReference>
<evidence type="ECO:0000313" key="5">
    <source>
        <dbReference type="Proteomes" id="UP001216638"/>
    </source>
</evidence>
<dbReference type="Pfam" id="PF00538">
    <property type="entry name" value="Linker_histone"/>
    <property type="match status" value="1"/>
</dbReference>
<feature type="compositionally biased region" description="Basic and acidic residues" evidence="2">
    <location>
        <begin position="792"/>
        <end position="815"/>
    </location>
</feature>
<feature type="compositionally biased region" description="Polar residues" evidence="2">
    <location>
        <begin position="235"/>
        <end position="258"/>
    </location>
</feature>
<feature type="compositionally biased region" description="Low complexity" evidence="2">
    <location>
        <begin position="851"/>
        <end position="878"/>
    </location>
</feature>
<dbReference type="GO" id="GO:0003677">
    <property type="term" value="F:DNA binding"/>
    <property type="evidence" value="ECO:0007669"/>
    <property type="project" value="InterPro"/>
</dbReference>
<dbReference type="SUPFAM" id="SSF46785">
    <property type="entry name" value="Winged helix' DNA-binding domain"/>
    <property type="match status" value="1"/>
</dbReference>
<feature type="region of interest" description="Disordered" evidence="2">
    <location>
        <begin position="235"/>
        <end position="261"/>
    </location>
</feature>
<feature type="compositionally biased region" description="Low complexity" evidence="2">
    <location>
        <begin position="22"/>
        <end position="33"/>
    </location>
</feature>
<keyword evidence="5" id="KW-1185">Reference proteome</keyword>
<dbReference type="EMBL" id="CP119952">
    <property type="protein sequence ID" value="WFC95407.1"/>
    <property type="molecule type" value="Genomic_DNA"/>
</dbReference>
<protein>
    <recommendedName>
        <fullName evidence="1">Histone H1</fullName>
    </recommendedName>
</protein>
<dbReference type="Gene3D" id="1.10.10.10">
    <property type="entry name" value="Winged helix-like DNA-binding domain superfamily/Winged helix DNA-binding domain"/>
    <property type="match status" value="1"/>
</dbReference>
<feature type="region of interest" description="Disordered" evidence="2">
    <location>
        <begin position="472"/>
        <end position="514"/>
    </location>
</feature>
<reference evidence="4" key="1">
    <citation type="submission" date="2023-03" db="EMBL/GenBank/DDBJ databases">
        <title>Mating type loci evolution in Malassezia.</title>
        <authorList>
            <person name="Coelho M.A."/>
        </authorList>
    </citation>
    <scope>NUCLEOTIDE SEQUENCE</scope>
    <source>
        <strain evidence="4">CBS 14135</strain>
    </source>
</reference>
<sequence length="920" mass="95367">MQAGTSLAMKRSHTPDDEVLHTSTRTSTDASSAPKRVRANTSRPALADAYLDSLSKPDLLHLLRQIEQLLHDTPHEADLYALLYPDNLEERVSQFHLDQAAAAVAPTHNASAQHVAPPTASSTPMPAAPATPASVPSAVPRPYTPSIPAPQGATPPAPSHATPSALPAPPGDVPSVSRTSVGATTPAATAASGQAPTTTESTPDAAHASALSSSANISSRIAAILDSIHNNNSSGPMLNLQGQPLAPSKQTPGSTAPGQLSSLLNQSNLLSGARTPANSALTKLLEQNGASTFTRTPTAETHRYVPHMDVPRPTPGPFDYTRLGNTSSTGLGTSSNTPYGEDAHDGSGAQHRETARVTSTLPSYEDMIVEGLQAIGDVNGTPPRMLFHWMEDTYPLMKNFRPSASQALQKAFKRGRLHKVGSLYRINPDWDGSNTGRKPTRRPQVGKDHPMMVNGPKGPAPASPFKARAQYQGAAAYRQSTSPFSKQRSAHSRLLQSLRPGPKPYGQPGAAPLDNPASSIFQNGAAAAALLLAHQQRTRNPGSEGTSSDLTPSLTSLVQQLRASNQGADGTPGTGSSSLSSMLASALLKHVQHPGFATTPGVEPSPAMAAMPLAEQSGAGNVGNTFVSPPVLQSLSRLLGTRTEEPTPKPAESTEALPTTLPASGPGSLSASIETLMRQASRAAQATQEAHSELESAPGTSQADLDAAVSQTLEAAFQEIGPSDAPSRDAEGGEANELAGIDLSDYSDALRTLTAALTGSGADDDDDDENERHLADERAIAEAEADLSASHSPHDGEHDEQREHHAAHQEEESSESRMASLLKSYGVDVSGEAVRHLTETLRDPSVPIPAPDASAAHDAGPAASAAPEAPEAPVSGAELGATLPDDSLSDAAKNQAIQSQLEALIASLAQDGGAPSDGEE</sequence>
<feature type="region of interest" description="Disordered" evidence="2">
    <location>
        <begin position="785"/>
        <end position="823"/>
    </location>
</feature>
<evidence type="ECO:0000256" key="1">
    <source>
        <dbReference type="ARBA" id="ARBA00020833"/>
    </source>
</evidence>
<feature type="compositionally biased region" description="Pro residues" evidence="2">
    <location>
        <begin position="142"/>
        <end position="158"/>
    </location>
</feature>
<proteinExistence type="predicted"/>
<name>A0AAF0DU07_9BASI</name>
<gene>
    <name evidence="4" type="ORF">MBRA1_002055</name>
</gene>
<organism evidence="4 5">
    <name type="scientific">Malassezia brasiliensis</name>
    <dbReference type="NCBI Taxonomy" id="1821822"/>
    <lineage>
        <taxon>Eukaryota</taxon>
        <taxon>Fungi</taxon>
        <taxon>Dikarya</taxon>
        <taxon>Basidiomycota</taxon>
        <taxon>Ustilaginomycotina</taxon>
        <taxon>Malasseziomycetes</taxon>
        <taxon>Malasseziales</taxon>
        <taxon>Malasseziaceae</taxon>
        <taxon>Malassezia</taxon>
    </lineage>
</organism>
<feature type="region of interest" description="Disordered" evidence="2">
    <location>
        <begin position="106"/>
        <end position="211"/>
    </location>
</feature>
<evidence type="ECO:0000259" key="3">
    <source>
        <dbReference type="PROSITE" id="PS51504"/>
    </source>
</evidence>
<dbReference type="InterPro" id="IPR036390">
    <property type="entry name" value="WH_DNA-bd_sf"/>
</dbReference>
<feature type="domain" description="H15" evidence="3">
    <location>
        <begin position="360"/>
        <end position="428"/>
    </location>
</feature>
<feature type="compositionally biased region" description="Low complexity" evidence="2">
    <location>
        <begin position="179"/>
        <end position="211"/>
    </location>
</feature>
<feature type="compositionally biased region" description="Low complexity" evidence="2">
    <location>
        <begin position="115"/>
        <end position="140"/>
    </location>
</feature>
<dbReference type="GO" id="GO:0006334">
    <property type="term" value="P:nucleosome assembly"/>
    <property type="evidence" value="ECO:0007669"/>
    <property type="project" value="InterPro"/>
</dbReference>
<feature type="region of interest" description="Disordered" evidence="2">
    <location>
        <begin position="428"/>
        <end position="452"/>
    </location>
</feature>
<dbReference type="InterPro" id="IPR005818">
    <property type="entry name" value="Histone_H1/H5_H15"/>
</dbReference>
<feature type="region of interest" description="Disordered" evidence="2">
    <location>
        <begin position="836"/>
        <end position="891"/>
    </location>
</feature>